<dbReference type="AlphaFoldDB" id="A0A0G1NAP4"/>
<proteinExistence type="predicted"/>
<dbReference type="EMBL" id="LCKD01000005">
    <property type="protein sequence ID" value="KKT90152.1"/>
    <property type="molecule type" value="Genomic_DNA"/>
</dbReference>
<dbReference type="Pfam" id="PF26593">
    <property type="entry name" value="TraC-like"/>
    <property type="match status" value="1"/>
</dbReference>
<dbReference type="Proteomes" id="UP000034368">
    <property type="component" value="Unassembled WGS sequence"/>
</dbReference>
<sequence>MADVSTKQFIDISGINDEIIILKDGSLRSVVEVAAINFELRSNDEQAAITQGFQSFLNSIDFPIQIVVSSRKYDINDYIKIVEAAGNEATNELLKIQAAEYGKFVKEISTLANIMSKKFYVVIPFYVFEKPTGKGFLATIKNVFGGQGKAIQIDEAHLQTYRNQMAQRTELVFGGLAGLGVKIKTLRGQELMNVFYGLYNPGSKLSANADT</sequence>
<evidence type="ECO:0000313" key="2">
    <source>
        <dbReference type="EMBL" id="KKT90152.1"/>
    </source>
</evidence>
<gene>
    <name evidence="2" type="ORF">UW90_C0005G0007</name>
</gene>
<evidence type="ECO:0000259" key="1">
    <source>
        <dbReference type="Pfam" id="PF26593"/>
    </source>
</evidence>
<reference evidence="2 3" key="1">
    <citation type="journal article" date="2015" name="Nature">
        <title>rRNA introns, odd ribosomes, and small enigmatic genomes across a large radiation of phyla.</title>
        <authorList>
            <person name="Brown C.T."/>
            <person name="Hug L.A."/>
            <person name="Thomas B.C."/>
            <person name="Sharon I."/>
            <person name="Castelle C.J."/>
            <person name="Singh A."/>
            <person name="Wilkins M.J."/>
            <person name="Williams K.H."/>
            <person name="Banfield J.F."/>
        </authorList>
    </citation>
    <scope>NUCLEOTIDE SEQUENCE [LARGE SCALE GENOMIC DNA]</scope>
</reference>
<feature type="domain" description="TraC-like" evidence="1">
    <location>
        <begin position="20"/>
        <end position="88"/>
    </location>
</feature>
<organism evidence="2 3">
    <name type="scientific">Candidatus Yanofskybacteria bacterium GW2011_GWB1_45_11</name>
    <dbReference type="NCBI Taxonomy" id="1619026"/>
    <lineage>
        <taxon>Bacteria</taxon>
        <taxon>Candidatus Yanofskyibacteriota</taxon>
    </lineage>
</organism>
<dbReference type="InterPro" id="IPR058596">
    <property type="entry name" value="TraC-like_dom"/>
</dbReference>
<protein>
    <recommendedName>
        <fullName evidence="1">TraC-like domain-containing protein</fullName>
    </recommendedName>
</protein>
<accession>A0A0G1NAP4</accession>
<evidence type="ECO:0000313" key="3">
    <source>
        <dbReference type="Proteomes" id="UP000034368"/>
    </source>
</evidence>
<comment type="caution">
    <text evidence="2">The sequence shown here is derived from an EMBL/GenBank/DDBJ whole genome shotgun (WGS) entry which is preliminary data.</text>
</comment>
<name>A0A0G1NAP4_9BACT</name>